<keyword evidence="1" id="KW-0812">Transmembrane</keyword>
<dbReference type="Proteomes" id="UP001595907">
    <property type="component" value="Unassembled WGS sequence"/>
</dbReference>
<feature type="signal peptide" evidence="2">
    <location>
        <begin position="1"/>
        <end position="20"/>
    </location>
</feature>
<keyword evidence="2" id="KW-0732">Signal</keyword>
<evidence type="ECO:0000313" key="3">
    <source>
        <dbReference type="EMBL" id="MFC4261575.1"/>
    </source>
</evidence>
<dbReference type="EMBL" id="JBHSCZ010000001">
    <property type="protein sequence ID" value="MFC4261575.1"/>
    <property type="molecule type" value="Genomic_DNA"/>
</dbReference>
<feature type="transmembrane region" description="Helical" evidence="1">
    <location>
        <begin position="149"/>
        <end position="167"/>
    </location>
</feature>
<feature type="transmembrane region" description="Helical" evidence="1">
    <location>
        <begin position="73"/>
        <end position="90"/>
    </location>
</feature>
<sequence>MKFIYTFTMFVFSCCNNLFAQQFSLQTFNAKQEKISKNGIKVLGSFAGANIIYGSIAANQTNGKTKYFHEMNAIWNSVTLGIVGLGILTSKKGELTSFNSTLTKQQQIEKLFLFNIGLDAAYIAGGAYIKERSFNSKKNALKLKGYGESIMLQGGALLLFDGVMYYLQHKHGKKLQAATEKLQFTTTSHGIGLLVRL</sequence>
<name>A0ABV8QMP7_9BACT</name>
<keyword evidence="1" id="KW-0472">Membrane</keyword>
<accession>A0ABV8QMP7</accession>
<dbReference type="RefSeq" id="WP_379706172.1">
    <property type="nucleotide sequence ID" value="NZ_JBHSCZ010000001.1"/>
</dbReference>
<comment type="caution">
    <text evidence="3">The sequence shown here is derived from an EMBL/GenBank/DDBJ whole genome shotgun (WGS) entry which is preliminary data.</text>
</comment>
<evidence type="ECO:0000313" key="4">
    <source>
        <dbReference type="Proteomes" id="UP001595907"/>
    </source>
</evidence>
<dbReference type="Pfam" id="PF22503">
    <property type="entry name" value="DUF6992"/>
    <property type="match status" value="1"/>
</dbReference>
<protein>
    <submittedName>
        <fullName evidence="3">DUF6992 family protein</fullName>
    </submittedName>
</protein>
<dbReference type="InterPro" id="IPR054261">
    <property type="entry name" value="DUF6992"/>
</dbReference>
<evidence type="ECO:0000256" key="1">
    <source>
        <dbReference type="SAM" id="Phobius"/>
    </source>
</evidence>
<feature type="chain" id="PRO_5046831301" evidence="2">
    <location>
        <begin position="21"/>
        <end position="197"/>
    </location>
</feature>
<evidence type="ECO:0000256" key="2">
    <source>
        <dbReference type="SAM" id="SignalP"/>
    </source>
</evidence>
<feature type="transmembrane region" description="Helical" evidence="1">
    <location>
        <begin position="111"/>
        <end position="129"/>
    </location>
</feature>
<reference evidence="4" key="1">
    <citation type="journal article" date="2019" name="Int. J. Syst. Evol. Microbiol.">
        <title>The Global Catalogue of Microorganisms (GCM) 10K type strain sequencing project: providing services to taxonomists for standard genome sequencing and annotation.</title>
        <authorList>
            <consortium name="The Broad Institute Genomics Platform"/>
            <consortium name="The Broad Institute Genome Sequencing Center for Infectious Disease"/>
            <person name="Wu L."/>
            <person name="Ma J."/>
        </authorList>
    </citation>
    <scope>NUCLEOTIDE SEQUENCE [LARGE SCALE GENOMIC DNA]</scope>
    <source>
        <strain evidence="4">CECT 8289</strain>
    </source>
</reference>
<keyword evidence="4" id="KW-1185">Reference proteome</keyword>
<proteinExistence type="predicted"/>
<gene>
    <name evidence="3" type="ORF">ACFOWM_01675</name>
</gene>
<organism evidence="3 4">
    <name type="scientific">Ferruginibacter yonginensis</name>
    <dbReference type="NCBI Taxonomy" id="1310416"/>
    <lineage>
        <taxon>Bacteria</taxon>
        <taxon>Pseudomonadati</taxon>
        <taxon>Bacteroidota</taxon>
        <taxon>Chitinophagia</taxon>
        <taxon>Chitinophagales</taxon>
        <taxon>Chitinophagaceae</taxon>
        <taxon>Ferruginibacter</taxon>
    </lineage>
</organism>
<keyword evidence="1" id="KW-1133">Transmembrane helix</keyword>